<dbReference type="AlphaFoldDB" id="A0A1B0GQ14"/>
<dbReference type="Proteomes" id="UP000092462">
    <property type="component" value="Unassembled WGS sequence"/>
</dbReference>
<evidence type="ECO:0000313" key="2">
    <source>
        <dbReference type="Proteomes" id="UP000092462"/>
    </source>
</evidence>
<proteinExistence type="predicted"/>
<dbReference type="EnsemblMetazoa" id="PPAI008727-RA">
    <property type="protein sequence ID" value="PPAI008727-PA"/>
    <property type="gene ID" value="PPAI008727"/>
</dbReference>
<evidence type="ECO:0000313" key="1">
    <source>
        <dbReference type="EnsemblMetazoa" id="PPAI008727-PA"/>
    </source>
</evidence>
<dbReference type="VEuPathDB" id="VectorBase:PPAPM1_000794"/>
<organism evidence="1 2">
    <name type="scientific">Phlebotomus papatasi</name>
    <name type="common">Sandfly</name>
    <dbReference type="NCBI Taxonomy" id="29031"/>
    <lineage>
        <taxon>Eukaryota</taxon>
        <taxon>Metazoa</taxon>
        <taxon>Ecdysozoa</taxon>
        <taxon>Arthropoda</taxon>
        <taxon>Hexapoda</taxon>
        <taxon>Insecta</taxon>
        <taxon>Pterygota</taxon>
        <taxon>Neoptera</taxon>
        <taxon>Endopterygota</taxon>
        <taxon>Diptera</taxon>
        <taxon>Nematocera</taxon>
        <taxon>Psychodoidea</taxon>
        <taxon>Psychodidae</taxon>
        <taxon>Phlebotomus</taxon>
        <taxon>Phlebotomus</taxon>
    </lineage>
</organism>
<keyword evidence="2" id="KW-1185">Reference proteome</keyword>
<accession>A0A1B0GQ14</accession>
<dbReference type="VEuPathDB" id="VectorBase:PPAI008727"/>
<reference evidence="1" key="1">
    <citation type="submission" date="2022-08" db="UniProtKB">
        <authorList>
            <consortium name="EnsemblMetazoa"/>
        </authorList>
    </citation>
    <scope>IDENTIFICATION</scope>
    <source>
        <strain evidence="1">Israel</strain>
    </source>
</reference>
<sequence length="97" mass="11630">MQKSEHQIIVDPSTGATRDISVLCSLVSLMLITDFYLGHEETLVREMSNRDPEWYFMYFRMDCDQFEWILKRLRPVLERKYVVREPLSAKLRLMVTL</sequence>
<dbReference type="EMBL" id="AJVK01067065">
    <property type="status" value="NOT_ANNOTATED_CDS"/>
    <property type="molecule type" value="Genomic_DNA"/>
</dbReference>
<name>A0A1B0GQ14_PHLPP</name>
<protein>
    <submittedName>
        <fullName evidence="1">Uncharacterized protein</fullName>
    </submittedName>
</protein>